<dbReference type="PRINTS" id="PR00502">
    <property type="entry name" value="NUDIXFAMILY"/>
</dbReference>
<feature type="binding site" evidence="8">
    <location>
        <position position="187"/>
    </location>
    <ligand>
        <name>a divalent metal cation</name>
        <dbReference type="ChEBI" id="CHEBI:60240"/>
        <label>3</label>
    </ligand>
</feature>
<feature type="binding site" evidence="8">
    <location>
        <position position="137"/>
    </location>
    <ligand>
        <name>substrate</name>
    </ligand>
</feature>
<evidence type="ECO:0000256" key="3">
    <source>
        <dbReference type="ARBA" id="ARBA00022801"/>
    </source>
</evidence>
<evidence type="ECO:0000256" key="1">
    <source>
        <dbReference type="ARBA" id="ARBA00009595"/>
    </source>
</evidence>
<comment type="cofactor">
    <cofactor evidence="8">
        <name>Mg(2+)</name>
        <dbReference type="ChEBI" id="CHEBI:18420"/>
    </cofactor>
    <cofactor evidence="8">
        <name>Mn(2+)</name>
        <dbReference type="ChEBI" id="CHEBI:29035"/>
    </cofactor>
    <text evidence="8">Divalent metal cations. Mg(2+) or Mn(2+).</text>
</comment>
<dbReference type="InterPro" id="IPR050241">
    <property type="entry name" value="NAD-cap_RNA_hydrolase_NudC"/>
</dbReference>
<keyword evidence="8" id="KW-0862">Zinc</keyword>
<feature type="binding site" evidence="8">
    <location>
        <position position="124"/>
    </location>
    <ligand>
        <name>substrate</name>
    </ligand>
</feature>
<dbReference type="EC" id="3.6.1.-" evidence="8"/>
<dbReference type="SUPFAM" id="SSF55811">
    <property type="entry name" value="Nudix"/>
    <property type="match status" value="2"/>
</dbReference>
<dbReference type="PROSITE" id="PS00893">
    <property type="entry name" value="NUDIX_BOX"/>
    <property type="match status" value="1"/>
</dbReference>
<name>A0ABV7T281_9GAMM</name>
<dbReference type="InterPro" id="IPR015797">
    <property type="entry name" value="NUDIX_hydrolase-like_dom_sf"/>
</dbReference>
<evidence type="ECO:0000313" key="11">
    <source>
        <dbReference type="Proteomes" id="UP001595630"/>
    </source>
</evidence>
<evidence type="ECO:0000256" key="7">
    <source>
        <dbReference type="ARBA" id="ARBA00023679"/>
    </source>
</evidence>
<dbReference type="NCBIfam" id="NF001299">
    <property type="entry name" value="PRK00241.1"/>
    <property type="match status" value="1"/>
</dbReference>
<dbReference type="PANTHER" id="PTHR42904:SF6">
    <property type="entry name" value="NAD-CAPPED RNA HYDROLASE NUDT12"/>
    <property type="match status" value="1"/>
</dbReference>
<reference evidence="11" key="1">
    <citation type="journal article" date="2019" name="Int. J. Syst. Evol. Microbiol.">
        <title>The Global Catalogue of Microorganisms (GCM) 10K type strain sequencing project: providing services to taxonomists for standard genome sequencing and annotation.</title>
        <authorList>
            <consortium name="The Broad Institute Genomics Platform"/>
            <consortium name="The Broad Institute Genome Sequencing Center for Infectious Disease"/>
            <person name="Wu L."/>
            <person name="Ma J."/>
        </authorList>
    </citation>
    <scope>NUCLEOTIDE SEQUENCE [LARGE SCALE GENOMIC DNA]</scope>
    <source>
        <strain evidence="11">KCTC 42447</strain>
    </source>
</reference>
<feature type="binding site" evidence="8">
    <location>
        <position position="129"/>
    </location>
    <ligand>
        <name>Zn(2+)</name>
        <dbReference type="ChEBI" id="CHEBI:29105"/>
    </ligand>
</feature>
<dbReference type="InterPro" id="IPR049734">
    <property type="entry name" value="NudC-like_C"/>
</dbReference>
<dbReference type="Gene3D" id="3.90.79.20">
    <property type="match status" value="1"/>
</dbReference>
<comment type="similarity">
    <text evidence="1 8">Belongs to the Nudix hydrolase family. NudC subfamily.</text>
</comment>
<dbReference type="InterPro" id="IPR020476">
    <property type="entry name" value="Nudix_hydrolase"/>
</dbReference>
<comment type="catalytic activity">
    <reaction evidence="8">
        <text>NAD(+) + H2O = beta-nicotinamide D-ribonucleotide + AMP + 2 H(+)</text>
        <dbReference type="Rhea" id="RHEA:11800"/>
        <dbReference type="ChEBI" id="CHEBI:14649"/>
        <dbReference type="ChEBI" id="CHEBI:15377"/>
        <dbReference type="ChEBI" id="CHEBI:15378"/>
        <dbReference type="ChEBI" id="CHEBI:57540"/>
        <dbReference type="ChEBI" id="CHEBI:456215"/>
        <dbReference type="EC" id="3.6.1.22"/>
    </reaction>
</comment>
<feature type="binding site" evidence="8">
    <location>
        <position position="114"/>
    </location>
    <ligand>
        <name>Zn(2+)</name>
        <dbReference type="ChEBI" id="CHEBI:29105"/>
    </ligand>
</feature>
<evidence type="ECO:0000256" key="8">
    <source>
        <dbReference type="HAMAP-Rule" id="MF_00297"/>
    </source>
</evidence>
<comment type="caution">
    <text evidence="8">Lacks conserved residue(s) required for the propagation of feature annotation.</text>
</comment>
<evidence type="ECO:0000256" key="4">
    <source>
        <dbReference type="ARBA" id="ARBA00022842"/>
    </source>
</evidence>
<comment type="catalytic activity">
    <reaction evidence="8">
        <text>NADH + H2O = reduced beta-nicotinamide D-ribonucleotide + AMP + 2 H(+)</text>
        <dbReference type="Rhea" id="RHEA:48868"/>
        <dbReference type="ChEBI" id="CHEBI:15377"/>
        <dbReference type="ChEBI" id="CHEBI:15378"/>
        <dbReference type="ChEBI" id="CHEBI:57945"/>
        <dbReference type="ChEBI" id="CHEBI:90832"/>
        <dbReference type="ChEBI" id="CHEBI:456215"/>
        <dbReference type="EC" id="3.6.1.22"/>
    </reaction>
</comment>
<keyword evidence="6 8" id="KW-0464">Manganese</keyword>
<dbReference type="Pfam" id="PF00293">
    <property type="entry name" value="NUDIX"/>
    <property type="match status" value="1"/>
</dbReference>
<keyword evidence="3 8" id="KW-0378">Hydrolase</keyword>
<feature type="binding site" evidence="8">
    <location>
        <position position="171"/>
    </location>
    <ligand>
        <name>a divalent metal cation</name>
        <dbReference type="ChEBI" id="CHEBI:60240"/>
        <label>1</label>
    </ligand>
</feature>
<keyword evidence="4 8" id="KW-0460">Magnesium</keyword>
<feature type="binding site" evidence="8">
    <location>
        <position position="187"/>
    </location>
    <ligand>
        <name>a divalent metal cation</name>
        <dbReference type="ChEBI" id="CHEBI:60240"/>
        <label>2</label>
    </ligand>
</feature>
<comment type="caution">
    <text evidence="10">The sequence shown here is derived from an EMBL/GenBank/DDBJ whole genome shotgun (WGS) entry which is preliminary data.</text>
</comment>
<evidence type="ECO:0000259" key="9">
    <source>
        <dbReference type="PROSITE" id="PS51462"/>
    </source>
</evidence>
<feature type="binding site" evidence="8">
    <location>
        <position position="132"/>
    </location>
    <ligand>
        <name>Zn(2+)</name>
        <dbReference type="ChEBI" id="CHEBI:29105"/>
    </ligand>
</feature>
<feature type="short sequence motif" description="Nudix box" evidence="8">
    <location>
        <begin position="172"/>
        <end position="193"/>
    </location>
</feature>
<dbReference type="HAMAP" id="MF_00297">
    <property type="entry name" value="Nudix_NudC"/>
    <property type="match status" value="1"/>
</dbReference>
<dbReference type="PROSITE" id="PS51462">
    <property type="entry name" value="NUDIX"/>
    <property type="match status" value="1"/>
</dbReference>
<feature type="binding site" evidence="8">
    <location>
        <position position="191"/>
    </location>
    <ligand>
        <name>a divalent metal cation</name>
        <dbReference type="ChEBI" id="CHEBI:60240"/>
        <label>3</label>
    </ligand>
</feature>
<dbReference type="CDD" id="cd03429">
    <property type="entry name" value="NUDIX_NADH_pyrophosphatase_Nudt13"/>
    <property type="match status" value="1"/>
</dbReference>
<dbReference type="EMBL" id="JBHRXZ010000016">
    <property type="protein sequence ID" value="MFC3607334.1"/>
    <property type="molecule type" value="Genomic_DNA"/>
</dbReference>
<sequence length="276" mass="30972">MMSRWQPALPDAPVAGGRVLVFARQRFFLRGDDMLHPATVLRALPLRSCQVLGYFDGEPIQLAELAELPAVAEGEWVGLRQFMRDDIDPDLFRLLCYGAQIGTWLGQHRFCGSCGGPMAAAPGERAMRCERCDLQHYPRLSPCMITLVTRADEVLLARSSRHAPGMYSTLAGFVEPGETVEQCVVREVFEEVGVQVSELRYMGSQNWPFPHALMLGFHAEYVGGEIVPQPEEIEDARWFAIDRLPALPGRRSIARYLIDRYVAARLGEPLPSMPDW</sequence>
<keyword evidence="11" id="KW-1185">Reference proteome</keyword>
<dbReference type="Proteomes" id="UP001595630">
    <property type="component" value="Unassembled WGS sequence"/>
</dbReference>
<dbReference type="InterPro" id="IPR020084">
    <property type="entry name" value="NUDIX_hydrolase_CS"/>
</dbReference>
<evidence type="ECO:0000313" key="10">
    <source>
        <dbReference type="EMBL" id="MFC3607334.1"/>
    </source>
</evidence>
<comment type="cofactor">
    <cofactor evidence="8">
        <name>Zn(2+)</name>
        <dbReference type="ChEBI" id="CHEBI:29105"/>
    </cofactor>
    <text evidence="8">Binds 1 zinc ion per subunit.</text>
</comment>
<dbReference type="PANTHER" id="PTHR42904">
    <property type="entry name" value="NUDIX HYDROLASE, NUDC SUBFAMILY"/>
    <property type="match status" value="1"/>
</dbReference>
<comment type="function">
    <text evidence="8">mRNA decapping enzyme that specifically removes the nicotinamide adenine dinucleotide (NAD) cap from a subset of mRNAs by hydrolyzing the diphosphate linkage to produce nicotinamide mononucleotide (NMN) and 5' monophosphate mRNA. The NAD-cap is present at the 5'-end of some mRNAs and stabilizes RNA against 5'-processing. Has preference for mRNAs with a 5'-end purine. Catalyzes the hydrolysis of a broad range of dinucleotide pyrophosphates.</text>
</comment>
<dbReference type="GO" id="GO:0016787">
    <property type="term" value="F:hydrolase activity"/>
    <property type="evidence" value="ECO:0007669"/>
    <property type="project" value="UniProtKB-KW"/>
</dbReference>
<feature type="binding site" evidence="8">
    <location>
        <position position="80"/>
    </location>
    <ligand>
        <name>substrate</name>
    </ligand>
</feature>
<dbReference type="InterPro" id="IPR022925">
    <property type="entry name" value="RNA_Hydrolase_NudC"/>
</dbReference>
<dbReference type="InterPro" id="IPR015376">
    <property type="entry name" value="Znr_NADH_PPase"/>
</dbReference>
<feature type="binding site" evidence="8">
    <location>
        <position position="254"/>
    </location>
    <ligand>
        <name>substrate</name>
    </ligand>
</feature>
<feature type="domain" description="Nudix hydrolase" evidence="9">
    <location>
        <begin position="138"/>
        <end position="261"/>
    </location>
</feature>
<keyword evidence="5 8" id="KW-0520">NAD</keyword>
<accession>A0ABV7T281</accession>
<comment type="subunit">
    <text evidence="8">Homodimer.</text>
</comment>
<evidence type="ECO:0000256" key="5">
    <source>
        <dbReference type="ARBA" id="ARBA00023027"/>
    </source>
</evidence>
<organism evidence="10 11">
    <name type="scientific">Stutzerimonas tarimensis</name>
    <dbReference type="NCBI Taxonomy" id="1507735"/>
    <lineage>
        <taxon>Bacteria</taxon>
        <taxon>Pseudomonadati</taxon>
        <taxon>Pseudomonadota</taxon>
        <taxon>Gammaproteobacteria</taxon>
        <taxon>Pseudomonadales</taxon>
        <taxon>Pseudomonadaceae</taxon>
        <taxon>Stutzerimonas</taxon>
    </lineage>
</organism>
<keyword evidence="2 8" id="KW-0479">Metal-binding</keyword>
<dbReference type="Gene3D" id="3.90.79.10">
    <property type="entry name" value="Nucleoside Triphosphate Pyrophosphohydrolase"/>
    <property type="match status" value="1"/>
</dbReference>
<dbReference type="EC" id="3.6.1.22" evidence="8"/>
<feature type="binding site" evidence="8">
    <location>
        <position position="191"/>
    </location>
    <ligand>
        <name>a divalent metal cation</name>
        <dbReference type="ChEBI" id="CHEBI:60240"/>
        <label>1</label>
    </ligand>
</feature>
<evidence type="ECO:0000256" key="2">
    <source>
        <dbReference type="ARBA" id="ARBA00022723"/>
    </source>
</evidence>
<dbReference type="Pfam" id="PF09297">
    <property type="entry name" value="Zn_ribbon_NUD"/>
    <property type="match status" value="1"/>
</dbReference>
<comment type="catalytic activity">
    <reaction evidence="7">
        <text>a 5'-end NAD(+)-phospho-ribonucleoside in mRNA + H2O = a 5'-end phospho-adenosine-phospho-ribonucleoside in mRNA + beta-nicotinamide D-ribonucleotide + 2 H(+)</text>
        <dbReference type="Rhea" id="RHEA:60876"/>
        <dbReference type="Rhea" id="RHEA-COMP:15698"/>
        <dbReference type="Rhea" id="RHEA-COMP:15719"/>
        <dbReference type="ChEBI" id="CHEBI:14649"/>
        <dbReference type="ChEBI" id="CHEBI:15377"/>
        <dbReference type="ChEBI" id="CHEBI:15378"/>
        <dbReference type="ChEBI" id="CHEBI:144029"/>
        <dbReference type="ChEBI" id="CHEBI:144051"/>
    </reaction>
    <physiologicalReaction direction="left-to-right" evidence="7">
        <dbReference type="Rhea" id="RHEA:60877"/>
    </physiologicalReaction>
</comment>
<dbReference type="InterPro" id="IPR000086">
    <property type="entry name" value="NUDIX_hydrolase_dom"/>
</dbReference>
<feature type="binding site" evidence="8">
    <location>
        <position position="232"/>
    </location>
    <ligand>
        <name>a divalent metal cation</name>
        <dbReference type="ChEBI" id="CHEBI:60240"/>
        <label>3</label>
    </ligand>
</feature>
<feature type="binding site" evidence="8">
    <location>
        <position position="111"/>
    </location>
    <ligand>
        <name>Zn(2+)</name>
        <dbReference type="ChEBI" id="CHEBI:29105"/>
    </ligand>
</feature>
<proteinExistence type="inferred from homology"/>
<dbReference type="RefSeq" id="WP_386362734.1">
    <property type="nucleotide sequence ID" value="NZ_JBHRXZ010000016.1"/>
</dbReference>
<protein>
    <recommendedName>
        <fullName evidence="8">NAD-capped RNA hydrolase NudC</fullName>
        <shortName evidence="8">DeNADding enzyme NudC</shortName>
        <ecNumber evidence="8">3.6.1.-</ecNumber>
    </recommendedName>
    <alternativeName>
        <fullName evidence="8">NADH pyrophosphatase</fullName>
        <ecNumber evidence="8">3.6.1.22</ecNumber>
    </alternativeName>
</protein>
<evidence type="ECO:0000256" key="6">
    <source>
        <dbReference type="ARBA" id="ARBA00023211"/>
    </source>
</evidence>
<gene>
    <name evidence="8 10" type="primary">nudC</name>
    <name evidence="10" type="ORF">ACFOMF_06035</name>
</gene>
<feature type="binding site" evidence="8">
    <location>
        <position position="232"/>
    </location>
    <ligand>
        <name>a divalent metal cation</name>
        <dbReference type="ChEBI" id="CHEBI:60240"/>
        <label>1</label>
    </ligand>
</feature>